<evidence type="ECO:0000259" key="1">
    <source>
        <dbReference type="PROSITE" id="PS50883"/>
    </source>
</evidence>
<dbReference type="Gene3D" id="3.20.20.450">
    <property type="entry name" value="EAL domain"/>
    <property type="match status" value="1"/>
</dbReference>
<comment type="caution">
    <text evidence="2">The sequence shown here is derived from an EMBL/GenBank/DDBJ whole genome shotgun (WGS) entry which is preliminary data.</text>
</comment>
<feature type="domain" description="EAL" evidence="1">
    <location>
        <begin position="3"/>
        <end position="256"/>
    </location>
</feature>
<dbReference type="SUPFAM" id="SSF141868">
    <property type="entry name" value="EAL domain-like"/>
    <property type="match status" value="1"/>
</dbReference>
<dbReference type="EMBL" id="JACHMU010000001">
    <property type="protein sequence ID" value="MBB5743988.1"/>
    <property type="molecule type" value="Genomic_DNA"/>
</dbReference>
<dbReference type="GO" id="GO:0071111">
    <property type="term" value="F:cyclic-guanylate-specific phosphodiesterase activity"/>
    <property type="evidence" value="ECO:0007669"/>
    <property type="project" value="InterPro"/>
</dbReference>
<dbReference type="SMART" id="SM00052">
    <property type="entry name" value="EAL"/>
    <property type="match status" value="1"/>
</dbReference>
<protein>
    <submittedName>
        <fullName evidence="2">EAL domain-containing protein (Putative c-di-GMP-specific phosphodiesterase class I)</fullName>
    </submittedName>
</protein>
<dbReference type="InterPro" id="IPR050706">
    <property type="entry name" value="Cyclic-di-GMP_PDE-like"/>
</dbReference>
<reference evidence="2 3" key="1">
    <citation type="submission" date="2020-08" db="EMBL/GenBank/DDBJ databases">
        <title>Sequencing the genomes of 1000 actinobacteria strains.</title>
        <authorList>
            <person name="Klenk H.-P."/>
        </authorList>
    </citation>
    <scope>NUCLEOTIDE SEQUENCE [LARGE SCALE GENOMIC DNA]</scope>
    <source>
        <strain evidence="2 3">DSM 24823</strain>
    </source>
</reference>
<dbReference type="InterPro" id="IPR001633">
    <property type="entry name" value="EAL_dom"/>
</dbReference>
<sequence length="256" mass="27712">MSMTLEPRDLHEALRSGNLSLAYQAQWDIADRARFSDARPVSVEALSRWHHEDAGDVSPGAFVPLAEQGRFLDALDVDVLQRATRQVAAWRADGHELGLSVNAAPSHFSTAYADAALRAVDQVGLDPRALTIEITETPSPQFSEAMRVGLQNLRSAGIGVSVDDFGAGDTTVDALRTWPIDEVKIDRSLVRRTDAEADAVIGAVVATAREHGWRVVAEGIETIDDLDRSIRRGCDRGQGFLWGMPVPASDMAAMLG</sequence>
<proteinExistence type="predicted"/>
<dbReference type="PANTHER" id="PTHR33121">
    <property type="entry name" value="CYCLIC DI-GMP PHOSPHODIESTERASE PDEF"/>
    <property type="match status" value="1"/>
</dbReference>
<gene>
    <name evidence="2" type="ORF">HD600_002485</name>
</gene>
<organism evidence="2 3">
    <name type="scientific">Microbacterium ginsengiterrae</name>
    <dbReference type="NCBI Taxonomy" id="546115"/>
    <lineage>
        <taxon>Bacteria</taxon>
        <taxon>Bacillati</taxon>
        <taxon>Actinomycetota</taxon>
        <taxon>Actinomycetes</taxon>
        <taxon>Micrococcales</taxon>
        <taxon>Microbacteriaceae</taxon>
        <taxon>Microbacterium</taxon>
    </lineage>
</organism>
<evidence type="ECO:0000313" key="2">
    <source>
        <dbReference type="EMBL" id="MBB5743988.1"/>
    </source>
</evidence>
<keyword evidence="3" id="KW-1185">Reference proteome</keyword>
<dbReference type="Pfam" id="PF00563">
    <property type="entry name" value="EAL"/>
    <property type="match status" value="1"/>
</dbReference>
<dbReference type="InterPro" id="IPR035919">
    <property type="entry name" value="EAL_sf"/>
</dbReference>
<dbReference type="PANTHER" id="PTHR33121:SF71">
    <property type="entry name" value="OXYGEN SENSOR PROTEIN DOSP"/>
    <property type="match status" value="1"/>
</dbReference>
<evidence type="ECO:0000313" key="3">
    <source>
        <dbReference type="Proteomes" id="UP000517712"/>
    </source>
</evidence>
<dbReference type="Proteomes" id="UP000517712">
    <property type="component" value="Unassembled WGS sequence"/>
</dbReference>
<dbReference type="AlphaFoldDB" id="A0A7W9CEG5"/>
<accession>A0A7W9CEG5</accession>
<dbReference type="CDD" id="cd01948">
    <property type="entry name" value="EAL"/>
    <property type="match status" value="1"/>
</dbReference>
<dbReference type="PROSITE" id="PS50883">
    <property type="entry name" value="EAL"/>
    <property type="match status" value="1"/>
</dbReference>
<name>A0A7W9CEG5_9MICO</name>